<dbReference type="VEuPathDB" id="VectorBase:AMIN014892"/>
<evidence type="ECO:0000313" key="1">
    <source>
        <dbReference type="EnsemblMetazoa" id="AMIN014892-PA"/>
    </source>
</evidence>
<sequence>MAPSAIGAPVVHAPEPFVAKFTDNFSPADGSTVPVGVEAHLLQSSNHQQQQQRMERQSYQLNVEGSCVAGIDHLKGALTCFHLSSHAESPGIMIQLELSYNGVES</sequence>
<accession>A0A182WQG9</accession>
<keyword evidence="2" id="KW-1185">Reference proteome</keyword>
<dbReference type="AlphaFoldDB" id="A0A182WQG9"/>
<organism evidence="1 2">
    <name type="scientific">Anopheles minimus</name>
    <dbReference type="NCBI Taxonomy" id="112268"/>
    <lineage>
        <taxon>Eukaryota</taxon>
        <taxon>Metazoa</taxon>
        <taxon>Ecdysozoa</taxon>
        <taxon>Arthropoda</taxon>
        <taxon>Hexapoda</taxon>
        <taxon>Insecta</taxon>
        <taxon>Pterygota</taxon>
        <taxon>Neoptera</taxon>
        <taxon>Endopterygota</taxon>
        <taxon>Diptera</taxon>
        <taxon>Nematocera</taxon>
        <taxon>Culicoidea</taxon>
        <taxon>Culicidae</taxon>
        <taxon>Anophelinae</taxon>
        <taxon>Anopheles</taxon>
    </lineage>
</organism>
<dbReference type="EnsemblMetazoa" id="AMIN014892-RA">
    <property type="protein sequence ID" value="AMIN014892-PA"/>
    <property type="gene ID" value="AMIN014892"/>
</dbReference>
<reference evidence="1" key="2">
    <citation type="submission" date="2020-05" db="UniProtKB">
        <authorList>
            <consortium name="EnsemblMetazoa"/>
        </authorList>
    </citation>
    <scope>IDENTIFICATION</scope>
    <source>
        <strain evidence="1">MINIMUS1</strain>
    </source>
</reference>
<protein>
    <submittedName>
        <fullName evidence="1">Uncharacterized protein</fullName>
    </submittedName>
</protein>
<dbReference type="Proteomes" id="UP000075920">
    <property type="component" value="Unassembled WGS sequence"/>
</dbReference>
<reference evidence="2" key="1">
    <citation type="submission" date="2013-03" db="EMBL/GenBank/DDBJ databases">
        <title>The Genome Sequence of Anopheles minimus MINIMUS1.</title>
        <authorList>
            <consortium name="The Broad Institute Genomics Platform"/>
            <person name="Neafsey D.E."/>
            <person name="Walton C."/>
            <person name="Walker B."/>
            <person name="Young S.K."/>
            <person name="Zeng Q."/>
            <person name="Gargeya S."/>
            <person name="Fitzgerald M."/>
            <person name="Haas B."/>
            <person name="Abouelleil A."/>
            <person name="Allen A.W."/>
            <person name="Alvarado L."/>
            <person name="Arachchi H.M."/>
            <person name="Berlin A.M."/>
            <person name="Chapman S.B."/>
            <person name="Gainer-Dewar J."/>
            <person name="Goldberg J."/>
            <person name="Griggs A."/>
            <person name="Gujja S."/>
            <person name="Hansen M."/>
            <person name="Howarth C."/>
            <person name="Imamovic A."/>
            <person name="Ireland A."/>
            <person name="Larimer J."/>
            <person name="McCowan C."/>
            <person name="Murphy C."/>
            <person name="Pearson M."/>
            <person name="Poon T.W."/>
            <person name="Priest M."/>
            <person name="Roberts A."/>
            <person name="Saif S."/>
            <person name="Shea T."/>
            <person name="Sisk P."/>
            <person name="Sykes S."/>
            <person name="Wortman J."/>
            <person name="Nusbaum C."/>
            <person name="Birren B."/>
        </authorList>
    </citation>
    <scope>NUCLEOTIDE SEQUENCE [LARGE SCALE GENOMIC DNA]</scope>
    <source>
        <strain evidence="2">MINIMUS1</strain>
    </source>
</reference>
<name>A0A182WQG9_9DIPT</name>
<proteinExistence type="predicted"/>
<evidence type="ECO:0000313" key="2">
    <source>
        <dbReference type="Proteomes" id="UP000075920"/>
    </source>
</evidence>